<dbReference type="AlphaFoldDB" id="A0AAV9HI92"/>
<proteinExistence type="predicted"/>
<evidence type="ECO:0000313" key="1">
    <source>
        <dbReference type="EMBL" id="KAK4460413.1"/>
    </source>
</evidence>
<evidence type="ECO:0000313" key="2">
    <source>
        <dbReference type="Proteomes" id="UP001321749"/>
    </source>
</evidence>
<dbReference type="Proteomes" id="UP001321749">
    <property type="component" value="Unassembled WGS sequence"/>
</dbReference>
<sequence>LKSEYPDTLTSINNLAFTWEGQGCYDDAFESMRQYVRLHQKILGPNHPYIQVLSFP</sequence>
<organism evidence="1 2">
    <name type="scientific">Cladorrhinum samala</name>
    <dbReference type="NCBI Taxonomy" id="585594"/>
    <lineage>
        <taxon>Eukaryota</taxon>
        <taxon>Fungi</taxon>
        <taxon>Dikarya</taxon>
        <taxon>Ascomycota</taxon>
        <taxon>Pezizomycotina</taxon>
        <taxon>Sordariomycetes</taxon>
        <taxon>Sordariomycetidae</taxon>
        <taxon>Sordariales</taxon>
        <taxon>Podosporaceae</taxon>
        <taxon>Cladorrhinum</taxon>
    </lineage>
</organism>
<name>A0AAV9HI92_9PEZI</name>
<keyword evidence="2" id="KW-1185">Reference proteome</keyword>
<reference evidence="1" key="1">
    <citation type="journal article" date="2023" name="Mol. Phylogenet. Evol.">
        <title>Genome-scale phylogeny and comparative genomics of the fungal order Sordariales.</title>
        <authorList>
            <person name="Hensen N."/>
            <person name="Bonometti L."/>
            <person name="Westerberg I."/>
            <person name="Brannstrom I.O."/>
            <person name="Guillou S."/>
            <person name="Cros-Aarteil S."/>
            <person name="Calhoun S."/>
            <person name="Haridas S."/>
            <person name="Kuo A."/>
            <person name="Mondo S."/>
            <person name="Pangilinan J."/>
            <person name="Riley R."/>
            <person name="LaButti K."/>
            <person name="Andreopoulos B."/>
            <person name="Lipzen A."/>
            <person name="Chen C."/>
            <person name="Yan M."/>
            <person name="Daum C."/>
            <person name="Ng V."/>
            <person name="Clum A."/>
            <person name="Steindorff A."/>
            <person name="Ohm R.A."/>
            <person name="Martin F."/>
            <person name="Silar P."/>
            <person name="Natvig D.O."/>
            <person name="Lalanne C."/>
            <person name="Gautier V."/>
            <person name="Ament-Velasquez S.L."/>
            <person name="Kruys A."/>
            <person name="Hutchinson M.I."/>
            <person name="Powell A.J."/>
            <person name="Barry K."/>
            <person name="Miller A.N."/>
            <person name="Grigoriev I.V."/>
            <person name="Debuchy R."/>
            <person name="Gladieux P."/>
            <person name="Hiltunen Thoren M."/>
            <person name="Johannesson H."/>
        </authorList>
    </citation>
    <scope>NUCLEOTIDE SEQUENCE</scope>
    <source>
        <strain evidence="1">PSN324</strain>
    </source>
</reference>
<dbReference type="Gene3D" id="1.25.40.10">
    <property type="entry name" value="Tetratricopeptide repeat domain"/>
    <property type="match status" value="1"/>
</dbReference>
<dbReference type="Pfam" id="PF13374">
    <property type="entry name" value="TPR_10"/>
    <property type="match status" value="1"/>
</dbReference>
<accession>A0AAV9HI92</accession>
<dbReference type="EMBL" id="MU865013">
    <property type="protein sequence ID" value="KAK4460413.1"/>
    <property type="molecule type" value="Genomic_DNA"/>
</dbReference>
<comment type="caution">
    <text evidence="1">The sequence shown here is derived from an EMBL/GenBank/DDBJ whole genome shotgun (WGS) entry which is preliminary data.</text>
</comment>
<dbReference type="InterPro" id="IPR011990">
    <property type="entry name" value="TPR-like_helical_dom_sf"/>
</dbReference>
<gene>
    <name evidence="1" type="ORF">QBC42DRAFT_181004</name>
</gene>
<evidence type="ECO:0008006" key="3">
    <source>
        <dbReference type="Google" id="ProtNLM"/>
    </source>
</evidence>
<feature type="non-terminal residue" evidence="1">
    <location>
        <position position="1"/>
    </location>
</feature>
<dbReference type="SUPFAM" id="SSF48452">
    <property type="entry name" value="TPR-like"/>
    <property type="match status" value="1"/>
</dbReference>
<reference evidence="1" key="2">
    <citation type="submission" date="2023-06" db="EMBL/GenBank/DDBJ databases">
        <authorList>
            <consortium name="Lawrence Berkeley National Laboratory"/>
            <person name="Mondo S.J."/>
            <person name="Hensen N."/>
            <person name="Bonometti L."/>
            <person name="Westerberg I."/>
            <person name="Brannstrom I.O."/>
            <person name="Guillou S."/>
            <person name="Cros-Aarteil S."/>
            <person name="Calhoun S."/>
            <person name="Haridas S."/>
            <person name="Kuo A."/>
            <person name="Pangilinan J."/>
            <person name="Riley R."/>
            <person name="Labutti K."/>
            <person name="Andreopoulos B."/>
            <person name="Lipzen A."/>
            <person name="Chen C."/>
            <person name="Yanf M."/>
            <person name="Daum C."/>
            <person name="Ng V."/>
            <person name="Clum A."/>
            <person name="Steindorff A."/>
            <person name="Ohm R."/>
            <person name="Martin F."/>
            <person name="Silar P."/>
            <person name="Natvig D."/>
            <person name="Lalanne C."/>
            <person name="Gautier V."/>
            <person name="Ament-Velasquez S.L."/>
            <person name="Kruys A."/>
            <person name="Hutchinson M.I."/>
            <person name="Powell A.J."/>
            <person name="Barry K."/>
            <person name="Miller A.N."/>
            <person name="Grigoriev I.V."/>
            <person name="Debuchy R."/>
            <person name="Gladieux P."/>
            <person name="Thoren M.H."/>
            <person name="Johannesson H."/>
        </authorList>
    </citation>
    <scope>NUCLEOTIDE SEQUENCE</scope>
    <source>
        <strain evidence="1">PSN324</strain>
    </source>
</reference>
<protein>
    <recommendedName>
        <fullName evidence="3">Tetratricopeptide repeat protein</fullName>
    </recommendedName>
</protein>